<name>A0A1U7I7A0_9CYAN</name>
<protein>
    <recommendedName>
        <fullName evidence="3">DUF433 domain-containing protein</fullName>
    </recommendedName>
</protein>
<dbReference type="RefSeq" id="WP_073596501.1">
    <property type="nucleotide sequence ID" value="NZ_MRCE01000041.1"/>
</dbReference>
<dbReference type="InterPro" id="IPR007367">
    <property type="entry name" value="DUF433"/>
</dbReference>
<dbReference type="InterPro" id="IPR036388">
    <property type="entry name" value="WH-like_DNA-bd_sf"/>
</dbReference>
<comment type="caution">
    <text evidence="1">The sequence shown here is derived from an EMBL/GenBank/DDBJ whole genome shotgun (WGS) entry which is preliminary data.</text>
</comment>
<reference evidence="1 2" key="1">
    <citation type="submission" date="2016-11" db="EMBL/GenBank/DDBJ databases">
        <title>Draft Genome Sequences of Nine Cyanobacterial Strains from Diverse Habitats.</title>
        <authorList>
            <person name="Zhu T."/>
            <person name="Hou S."/>
            <person name="Lu X."/>
            <person name="Hess W.R."/>
        </authorList>
    </citation>
    <scope>NUCLEOTIDE SEQUENCE [LARGE SCALE GENOMIC DNA]</scope>
    <source>
        <strain evidence="1 2">IAM M-71</strain>
    </source>
</reference>
<dbReference type="EMBL" id="MRCE01000041">
    <property type="protein sequence ID" value="OKH32241.1"/>
    <property type="molecule type" value="Genomic_DNA"/>
</dbReference>
<evidence type="ECO:0008006" key="3">
    <source>
        <dbReference type="Google" id="ProtNLM"/>
    </source>
</evidence>
<dbReference type="STRING" id="454136.NIES2119_26540"/>
<dbReference type="Pfam" id="PF04255">
    <property type="entry name" value="DUF433"/>
    <property type="match status" value="1"/>
</dbReference>
<proteinExistence type="predicted"/>
<dbReference type="Gene3D" id="1.10.10.10">
    <property type="entry name" value="Winged helix-like DNA-binding domain superfamily/Winged helix DNA-binding domain"/>
    <property type="match status" value="1"/>
</dbReference>
<organism evidence="1 2">
    <name type="scientific">[Phormidium ambiguum] IAM M-71</name>
    <dbReference type="NCBI Taxonomy" id="454136"/>
    <lineage>
        <taxon>Bacteria</taxon>
        <taxon>Bacillati</taxon>
        <taxon>Cyanobacteriota</taxon>
        <taxon>Cyanophyceae</taxon>
        <taxon>Oscillatoriophycideae</taxon>
        <taxon>Aerosakkonematales</taxon>
        <taxon>Aerosakkonemataceae</taxon>
        <taxon>Floridanema</taxon>
    </lineage>
</organism>
<accession>A0A1U7I7A0</accession>
<evidence type="ECO:0000313" key="2">
    <source>
        <dbReference type="Proteomes" id="UP000185860"/>
    </source>
</evidence>
<dbReference type="SUPFAM" id="SSF46689">
    <property type="entry name" value="Homeodomain-like"/>
    <property type="match status" value="1"/>
</dbReference>
<gene>
    <name evidence="1" type="ORF">NIES2119_26540</name>
</gene>
<dbReference type="Proteomes" id="UP000185860">
    <property type="component" value="Unassembled WGS sequence"/>
</dbReference>
<sequence>MPISFPDEPVPLEICDDRIVRVKGTQITLDTIVANFNQGKTASEIASEYPSVQLVDVYATIVFYLRYRSYVDAYLAEAQQQVNEIHQISEANFADRLLVHQSSS</sequence>
<evidence type="ECO:0000313" key="1">
    <source>
        <dbReference type="EMBL" id="OKH32241.1"/>
    </source>
</evidence>
<dbReference type="OrthoDB" id="5772771at2"/>
<dbReference type="InterPro" id="IPR009057">
    <property type="entry name" value="Homeodomain-like_sf"/>
</dbReference>
<dbReference type="AlphaFoldDB" id="A0A1U7I7A0"/>